<dbReference type="EMBL" id="BPLR01006907">
    <property type="protein sequence ID" value="GIY13226.1"/>
    <property type="molecule type" value="Genomic_DNA"/>
</dbReference>
<feature type="region of interest" description="Disordered" evidence="1">
    <location>
        <begin position="90"/>
        <end position="115"/>
    </location>
</feature>
<dbReference type="Proteomes" id="UP001054945">
    <property type="component" value="Unassembled WGS sequence"/>
</dbReference>
<reference evidence="2 3" key="1">
    <citation type="submission" date="2021-06" db="EMBL/GenBank/DDBJ databases">
        <title>Caerostris extrusa draft genome.</title>
        <authorList>
            <person name="Kono N."/>
            <person name="Arakawa K."/>
        </authorList>
    </citation>
    <scope>NUCLEOTIDE SEQUENCE [LARGE SCALE GENOMIC DNA]</scope>
</reference>
<keyword evidence="3" id="KW-1185">Reference proteome</keyword>
<sequence>MNSREKGIATLNSKGSFNVLPLHVSLLVGDELRDSCASSPKWKLYKVTSQKLRCSFERIISVSLLSLVNREPPRSFHPYEFGQTLQNAVGPSQRSESCQRNIEGGHRPHFTSEEPRGSYMMHVGRRYYLLLSRLID</sequence>
<evidence type="ECO:0000256" key="1">
    <source>
        <dbReference type="SAM" id="MobiDB-lite"/>
    </source>
</evidence>
<evidence type="ECO:0000313" key="2">
    <source>
        <dbReference type="EMBL" id="GIY13226.1"/>
    </source>
</evidence>
<gene>
    <name evidence="2" type="ORF">CEXT_234271</name>
</gene>
<proteinExistence type="predicted"/>
<evidence type="ECO:0000313" key="3">
    <source>
        <dbReference type="Proteomes" id="UP001054945"/>
    </source>
</evidence>
<feature type="compositionally biased region" description="Basic and acidic residues" evidence="1">
    <location>
        <begin position="103"/>
        <end position="115"/>
    </location>
</feature>
<feature type="compositionally biased region" description="Polar residues" evidence="1">
    <location>
        <begin position="90"/>
        <end position="100"/>
    </location>
</feature>
<comment type="caution">
    <text evidence="2">The sequence shown here is derived from an EMBL/GenBank/DDBJ whole genome shotgun (WGS) entry which is preliminary data.</text>
</comment>
<organism evidence="2 3">
    <name type="scientific">Caerostris extrusa</name>
    <name type="common">Bark spider</name>
    <name type="synonym">Caerostris bankana</name>
    <dbReference type="NCBI Taxonomy" id="172846"/>
    <lineage>
        <taxon>Eukaryota</taxon>
        <taxon>Metazoa</taxon>
        <taxon>Ecdysozoa</taxon>
        <taxon>Arthropoda</taxon>
        <taxon>Chelicerata</taxon>
        <taxon>Arachnida</taxon>
        <taxon>Araneae</taxon>
        <taxon>Araneomorphae</taxon>
        <taxon>Entelegynae</taxon>
        <taxon>Araneoidea</taxon>
        <taxon>Araneidae</taxon>
        <taxon>Caerostris</taxon>
    </lineage>
</organism>
<name>A0AAV4QYS3_CAEEX</name>
<dbReference type="AlphaFoldDB" id="A0AAV4QYS3"/>
<protein>
    <submittedName>
        <fullName evidence="2">Uncharacterized protein</fullName>
    </submittedName>
</protein>
<accession>A0AAV4QYS3</accession>